<sequence length="102" mass="10925">MSTPDRPPPLSALSVRHNTLTLQYARSSLAAIAGAAAGILGLQGLTGFFFYLLTSGIMSALLYAYSARFTPKTYFANSASVWTAEVGGNLFSYVLFWTLAYG</sequence>
<keyword evidence="7 8" id="KW-0472">Membrane</keyword>
<evidence type="ECO:0000256" key="5">
    <source>
        <dbReference type="ARBA" id="ARBA00022824"/>
    </source>
</evidence>
<dbReference type="Pfam" id="PF07019">
    <property type="entry name" value="EMC6"/>
    <property type="match status" value="1"/>
</dbReference>
<evidence type="ECO:0000256" key="7">
    <source>
        <dbReference type="ARBA" id="ARBA00023136"/>
    </source>
</evidence>
<keyword evidence="6 8" id="KW-1133">Transmembrane helix</keyword>
<organism evidence="9 10">
    <name type="scientific">Rhizophlyctis rosea</name>
    <dbReference type="NCBI Taxonomy" id="64517"/>
    <lineage>
        <taxon>Eukaryota</taxon>
        <taxon>Fungi</taxon>
        <taxon>Fungi incertae sedis</taxon>
        <taxon>Chytridiomycota</taxon>
        <taxon>Chytridiomycota incertae sedis</taxon>
        <taxon>Chytridiomycetes</taxon>
        <taxon>Rhizophlyctidales</taxon>
        <taxon>Rhizophlyctidaceae</taxon>
        <taxon>Rhizophlyctis</taxon>
    </lineage>
</organism>
<keyword evidence="5" id="KW-0256">Endoplasmic reticulum</keyword>
<comment type="caution">
    <text evidence="9">The sequence shown here is derived from an EMBL/GenBank/DDBJ whole genome shotgun (WGS) entry which is preliminary data.</text>
</comment>
<proteinExistence type="inferred from homology"/>
<evidence type="ECO:0000256" key="3">
    <source>
        <dbReference type="ARBA" id="ARBA00020827"/>
    </source>
</evidence>
<evidence type="ECO:0000313" key="9">
    <source>
        <dbReference type="EMBL" id="KAJ3052051.1"/>
    </source>
</evidence>
<dbReference type="InterPro" id="IPR029008">
    <property type="entry name" value="EMC6-like"/>
</dbReference>
<dbReference type="InterPro" id="IPR008504">
    <property type="entry name" value="Emc6"/>
</dbReference>
<dbReference type="GO" id="GO:0000045">
    <property type="term" value="P:autophagosome assembly"/>
    <property type="evidence" value="ECO:0007669"/>
    <property type="project" value="TreeGrafter"/>
</dbReference>
<evidence type="ECO:0000256" key="1">
    <source>
        <dbReference type="ARBA" id="ARBA00004477"/>
    </source>
</evidence>
<name>A0AAD5SDT6_9FUNG</name>
<dbReference type="PANTHER" id="PTHR20994:SF0">
    <property type="entry name" value="ER MEMBRANE PROTEIN COMPLEX SUBUNIT 6"/>
    <property type="match status" value="1"/>
</dbReference>
<feature type="transmembrane region" description="Helical" evidence="8">
    <location>
        <begin position="24"/>
        <end position="42"/>
    </location>
</feature>
<evidence type="ECO:0000256" key="2">
    <source>
        <dbReference type="ARBA" id="ARBA00009436"/>
    </source>
</evidence>
<dbReference type="GO" id="GO:0034975">
    <property type="term" value="P:protein folding in endoplasmic reticulum"/>
    <property type="evidence" value="ECO:0007669"/>
    <property type="project" value="TreeGrafter"/>
</dbReference>
<feature type="transmembrane region" description="Helical" evidence="8">
    <location>
        <begin position="48"/>
        <end position="67"/>
    </location>
</feature>
<evidence type="ECO:0000256" key="6">
    <source>
        <dbReference type="ARBA" id="ARBA00022989"/>
    </source>
</evidence>
<dbReference type="AlphaFoldDB" id="A0AAD5SDT6"/>
<reference evidence="9" key="1">
    <citation type="submission" date="2020-05" db="EMBL/GenBank/DDBJ databases">
        <title>Phylogenomic resolution of chytrid fungi.</title>
        <authorList>
            <person name="Stajich J.E."/>
            <person name="Amses K."/>
            <person name="Simmons R."/>
            <person name="Seto K."/>
            <person name="Myers J."/>
            <person name="Bonds A."/>
            <person name="Quandt C.A."/>
            <person name="Barry K."/>
            <person name="Liu P."/>
            <person name="Grigoriev I."/>
            <person name="Longcore J.E."/>
            <person name="James T.Y."/>
        </authorList>
    </citation>
    <scope>NUCLEOTIDE SEQUENCE</scope>
    <source>
        <strain evidence="9">JEL0318</strain>
    </source>
</reference>
<evidence type="ECO:0000256" key="8">
    <source>
        <dbReference type="SAM" id="Phobius"/>
    </source>
</evidence>
<comment type="similarity">
    <text evidence="2">Belongs to the EMC6 family.</text>
</comment>
<dbReference type="Proteomes" id="UP001212841">
    <property type="component" value="Unassembled WGS sequence"/>
</dbReference>
<keyword evidence="4 8" id="KW-0812">Transmembrane</keyword>
<comment type="subcellular location">
    <subcellularLocation>
        <location evidence="1">Endoplasmic reticulum membrane</location>
        <topology evidence="1">Multi-pass membrane protein</topology>
    </subcellularLocation>
</comment>
<keyword evidence="10" id="KW-1185">Reference proteome</keyword>
<gene>
    <name evidence="9" type="primary">EMC6</name>
    <name evidence="9" type="ORF">HK097_006963</name>
</gene>
<feature type="transmembrane region" description="Helical" evidence="8">
    <location>
        <begin position="79"/>
        <end position="100"/>
    </location>
</feature>
<protein>
    <recommendedName>
        <fullName evidence="3">ER membrane protein complex subunit 6</fullName>
    </recommendedName>
</protein>
<feature type="non-terminal residue" evidence="9">
    <location>
        <position position="102"/>
    </location>
</feature>
<dbReference type="PANTHER" id="PTHR20994">
    <property type="entry name" value="ER MEMBRANE PROTEIN COMPLEX SUBUNIT 6"/>
    <property type="match status" value="1"/>
</dbReference>
<evidence type="ECO:0000313" key="10">
    <source>
        <dbReference type="Proteomes" id="UP001212841"/>
    </source>
</evidence>
<dbReference type="GO" id="GO:0072546">
    <property type="term" value="C:EMC complex"/>
    <property type="evidence" value="ECO:0007669"/>
    <property type="project" value="InterPro"/>
</dbReference>
<accession>A0AAD5SDT6</accession>
<evidence type="ECO:0000256" key="4">
    <source>
        <dbReference type="ARBA" id="ARBA00022692"/>
    </source>
</evidence>
<dbReference type="EMBL" id="JADGJD010000331">
    <property type="protein sequence ID" value="KAJ3052051.1"/>
    <property type="molecule type" value="Genomic_DNA"/>
</dbReference>